<keyword evidence="2" id="KW-0812">Transmembrane</keyword>
<evidence type="ECO:0000256" key="1">
    <source>
        <dbReference type="SAM" id="MobiDB-lite"/>
    </source>
</evidence>
<keyword evidence="2" id="KW-0472">Membrane</keyword>
<feature type="transmembrane region" description="Helical" evidence="2">
    <location>
        <begin position="25"/>
        <end position="43"/>
    </location>
</feature>
<evidence type="ECO:0008006" key="5">
    <source>
        <dbReference type="Google" id="ProtNLM"/>
    </source>
</evidence>
<keyword evidence="2" id="KW-1133">Transmembrane helix</keyword>
<evidence type="ECO:0000313" key="4">
    <source>
        <dbReference type="Proteomes" id="UP001428817"/>
    </source>
</evidence>
<proteinExistence type="predicted"/>
<reference evidence="4" key="1">
    <citation type="journal article" date="2019" name="Int. J. Syst. Evol. Microbiol.">
        <title>The Global Catalogue of Microorganisms (GCM) 10K type strain sequencing project: providing services to taxonomists for standard genome sequencing and annotation.</title>
        <authorList>
            <consortium name="The Broad Institute Genomics Platform"/>
            <consortium name="The Broad Institute Genome Sequencing Center for Infectious Disease"/>
            <person name="Wu L."/>
            <person name="Ma J."/>
        </authorList>
    </citation>
    <scope>NUCLEOTIDE SEQUENCE [LARGE SCALE GENOMIC DNA]</scope>
    <source>
        <strain evidence="4">JCM 18303</strain>
    </source>
</reference>
<gene>
    <name evidence="3" type="ORF">GCM10023321_19560</name>
</gene>
<keyword evidence="4" id="KW-1185">Reference proteome</keyword>
<evidence type="ECO:0000313" key="3">
    <source>
        <dbReference type="EMBL" id="GAA5151837.1"/>
    </source>
</evidence>
<feature type="compositionally biased region" description="Basic and acidic residues" evidence="1">
    <location>
        <begin position="66"/>
        <end position="75"/>
    </location>
</feature>
<protein>
    <recommendedName>
        <fullName evidence="5">Secreted protein</fullName>
    </recommendedName>
</protein>
<organism evidence="3 4">
    <name type="scientific">Pseudonocardia eucalypti</name>
    <dbReference type="NCBI Taxonomy" id="648755"/>
    <lineage>
        <taxon>Bacteria</taxon>
        <taxon>Bacillati</taxon>
        <taxon>Actinomycetota</taxon>
        <taxon>Actinomycetes</taxon>
        <taxon>Pseudonocardiales</taxon>
        <taxon>Pseudonocardiaceae</taxon>
        <taxon>Pseudonocardia</taxon>
    </lineage>
</organism>
<accession>A0ABP9PUT9</accession>
<dbReference type="Proteomes" id="UP001428817">
    <property type="component" value="Unassembled WGS sequence"/>
</dbReference>
<dbReference type="EMBL" id="BAABJP010000007">
    <property type="protein sequence ID" value="GAA5151837.1"/>
    <property type="molecule type" value="Genomic_DNA"/>
</dbReference>
<sequence>MNHLIVWLAQDPPAPPQGPEFGGSSPVGLVVILALAVALVFLIRSMNKHLRKIPASFDEQPSESTRSGEAKDQKD</sequence>
<feature type="region of interest" description="Disordered" evidence="1">
    <location>
        <begin position="53"/>
        <end position="75"/>
    </location>
</feature>
<comment type="caution">
    <text evidence="3">The sequence shown here is derived from an EMBL/GenBank/DDBJ whole genome shotgun (WGS) entry which is preliminary data.</text>
</comment>
<name>A0ABP9PUT9_9PSEU</name>
<evidence type="ECO:0000256" key="2">
    <source>
        <dbReference type="SAM" id="Phobius"/>
    </source>
</evidence>
<dbReference type="RefSeq" id="WP_185066594.1">
    <property type="nucleotide sequence ID" value="NZ_BAABJP010000007.1"/>
</dbReference>